<dbReference type="SUPFAM" id="SSF56024">
    <property type="entry name" value="Phospholipase D/nuclease"/>
    <property type="match status" value="1"/>
</dbReference>
<dbReference type="PROSITE" id="PS50035">
    <property type="entry name" value="PLD"/>
    <property type="match status" value="1"/>
</dbReference>
<gene>
    <name evidence="1" type="ORF">MgSA37_01563</name>
</gene>
<organism evidence="1 2">
    <name type="scientific">Mucilaginibacter gotjawali</name>
    <dbReference type="NCBI Taxonomy" id="1550579"/>
    <lineage>
        <taxon>Bacteria</taxon>
        <taxon>Pseudomonadati</taxon>
        <taxon>Bacteroidota</taxon>
        <taxon>Sphingobacteriia</taxon>
        <taxon>Sphingobacteriales</taxon>
        <taxon>Sphingobacteriaceae</taxon>
        <taxon>Mucilaginibacter</taxon>
    </lineage>
</organism>
<dbReference type="RefSeq" id="WP_096350933.1">
    <property type="nucleotide sequence ID" value="NZ_AP017313.1"/>
</dbReference>
<accession>A0A110B274</accession>
<reference evidence="1 2" key="1">
    <citation type="submission" date="2015-12" db="EMBL/GenBank/DDBJ databases">
        <title>Genome sequence of Mucilaginibacter gotjawali.</title>
        <authorList>
            <person name="Lee J.S."/>
            <person name="Lee K.C."/>
            <person name="Kim K.K."/>
            <person name="Lee B.W."/>
        </authorList>
    </citation>
    <scope>NUCLEOTIDE SEQUENCE [LARGE SCALE GENOMIC DNA]</scope>
    <source>
        <strain evidence="1 2">SA3-7</strain>
    </source>
</reference>
<dbReference type="InterPro" id="IPR025202">
    <property type="entry name" value="PLD-like_dom"/>
</dbReference>
<keyword evidence="2" id="KW-1185">Reference proteome</keyword>
<dbReference type="KEGG" id="mgot:MgSA37_01563"/>
<name>A0A110B274_9SPHI</name>
<dbReference type="GO" id="GO:0006793">
    <property type="term" value="P:phosphorus metabolic process"/>
    <property type="evidence" value="ECO:0007669"/>
    <property type="project" value="UniProtKB-ARBA"/>
</dbReference>
<dbReference type="GO" id="GO:0003824">
    <property type="term" value="F:catalytic activity"/>
    <property type="evidence" value="ECO:0007669"/>
    <property type="project" value="InterPro"/>
</dbReference>
<dbReference type="CDD" id="cd09117">
    <property type="entry name" value="PLDc_Bfil_DEXD_like"/>
    <property type="match status" value="1"/>
</dbReference>
<evidence type="ECO:0000313" key="1">
    <source>
        <dbReference type="EMBL" id="BAU53395.1"/>
    </source>
</evidence>
<proteinExistence type="predicted"/>
<dbReference type="Gene3D" id="3.30.870.10">
    <property type="entry name" value="Endonuclease Chain A"/>
    <property type="match status" value="1"/>
</dbReference>
<dbReference type="EMBL" id="AP017313">
    <property type="protein sequence ID" value="BAU53395.1"/>
    <property type="molecule type" value="Genomic_DNA"/>
</dbReference>
<evidence type="ECO:0000313" key="2">
    <source>
        <dbReference type="Proteomes" id="UP000218263"/>
    </source>
</evidence>
<protein>
    <submittedName>
        <fullName evidence="1">Uncharacterized protein</fullName>
    </submittedName>
</protein>
<dbReference type="AlphaFoldDB" id="A0A110B274"/>
<dbReference type="InterPro" id="IPR001736">
    <property type="entry name" value="PLipase_D/transphosphatidylase"/>
</dbReference>
<dbReference type="Proteomes" id="UP000218263">
    <property type="component" value="Chromosome"/>
</dbReference>
<dbReference type="Pfam" id="PF13091">
    <property type="entry name" value="PLDc_2"/>
    <property type="match status" value="1"/>
</dbReference>
<sequence>MYQQLQPQLAQYLPEARNVYIATALIKNYGYRFIEQRLPAAAKRYYLIGLNLPSDVGVFEQMLQVPESRGYTRIFTGRQTFHPKVYLIERLSGKWIAFIGSANTTNGGLQANVEMSIALEDQTICLALYDWFMSFLPNTGVLTAEFVKAWQRSVLRIKSRQATNNADLAEARSLLKQEMIIPSVITPSALQFFSGSDYVAFSDIYWTDESGAADALRRKVWFRMADLDARIYTQFPQYALTELGSHYWKASRISHYQHRKGFNNTYLKSIWLHYGYPNRFVQKDFTKHPRMQVILHQHDVGIWLVIGVENSSLEERRRFKENLRNNPIFADLVYRVMMDLGGAYWLGINGKSPVHLDHFDMEEKLTKALLSEEVHDYMIIGRNYQPDDPSLSDINIAETVLLEFQRLYPLYLLFKNGKL</sequence>
<dbReference type="OrthoDB" id="5894983at2"/>